<dbReference type="EMBL" id="JADNYJ010000060">
    <property type="protein sequence ID" value="KAF8895859.1"/>
    <property type="molecule type" value="Genomic_DNA"/>
</dbReference>
<evidence type="ECO:0000313" key="3">
    <source>
        <dbReference type="Proteomes" id="UP000724874"/>
    </source>
</evidence>
<reference evidence="2" key="1">
    <citation type="submission" date="2020-11" db="EMBL/GenBank/DDBJ databases">
        <authorList>
            <consortium name="DOE Joint Genome Institute"/>
            <person name="Ahrendt S."/>
            <person name="Riley R."/>
            <person name="Andreopoulos W."/>
            <person name="LaButti K."/>
            <person name="Pangilinan J."/>
            <person name="Ruiz-duenas F.J."/>
            <person name="Barrasa J.M."/>
            <person name="Sanchez-Garcia M."/>
            <person name="Camarero S."/>
            <person name="Miyauchi S."/>
            <person name="Serrano A."/>
            <person name="Linde D."/>
            <person name="Babiker R."/>
            <person name="Drula E."/>
            <person name="Ayuso-Fernandez I."/>
            <person name="Pacheco R."/>
            <person name="Padilla G."/>
            <person name="Ferreira P."/>
            <person name="Barriuso J."/>
            <person name="Kellner H."/>
            <person name="Castanera R."/>
            <person name="Alfaro M."/>
            <person name="Ramirez L."/>
            <person name="Pisabarro A.G."/>
            <person name="Kuo A."/>
            <person name="Tritt A."/>
            <person name="Lipzen A."/>
            <person name="He G."/>
            <person name="Yan M."/>
            <person name="Ng V."/>
            <person name="Cullen D."/>
            <person name="Martin F."/>
            <person name="Rosso M.-N."/>
            <person name="Henrissat B."/>
            <person name="Hibbett D."/>
            <person name="Martinez A.T."/>
            <person name="Grigoriev I.V."/>
        </authorList>
    </citation>
    <scope>NUCLEOTIDE SEQUENCE</scope>
    <source>
        <strain evidence="2">AH 44721</strain>
    </source>
</reference>
<comment type="caution">
    <text evidence="2">The sequence shown here is derived from an EMBL/GenBank/DDBJ whole genome shotgun (WGS) entry which is preliminary data.</text>
</comment>
<evidence type="ECO:0000256" key="1">
    <source>
        <dbReference type="SAM" id="MobiDB-lite"/>
    </source>
</evidence>
<dbReference type="AlphaFoldDB" id="A0A9P5TMQ0"/>
<keyword evidence="3" id="KW-1185">Reference proteome</keyword>
<sequence length="158" mass="19095">MSSSQIQSATDRDTVSDFVNEHPAPRRANFLRASLPNWSIFSTLSSCTPLLSYFFLSLGPTHRPNPPDYQMSPIEDDNPYQRMEEEREWLADQENEWVCIQREWEDVQECKRRKWEDVQECKRWDWDLKLWMWEVWREERQEKQKQGGKSRLGHEGML</sequence>
<proteinExistence type="predicted"/>
<organism evidence="2 3">
    <name type="scientific">Gymnopilus junonius</name>
    <name type="common">Spectacular rustgill mushroom</name>
    <name type="synonym">Gymnopilus spectabilis subsp. junonius</name>
    <dbReference type="NCBI Taxonomy" id="109634"/>
    <lineage>
        <taxon>Eukaryota</taxon>
        <taxon>Fungi</taxon>
        <taxon>Dikarya</taxon>
        <taxon>Basidiomycota</taxon>
        <taxon>Agaricomycotina</taxon>
        <taxon>Agaricomycetes</taxon>
        <taxon>Agaricomycetidae</taxon>
        <taxon>Agaricales</taxon>
        <taxon>Agaricineae</taxon>
        <taxon>Hymenogastraceae</taxon>
        <taxon>Gymnopilus</taxon>
    </lineage>
</organism>
<evidence type="ECO:0000313" key="2">
    <source>
        <dbReference type="EMBL" id="KAF8895859.1"/>
    </source>
</evidence>
<feature type="region of interest" description="Disordered" evidence="1">
    <location>
        <begin position="65"/>
        <end position="85"/>
    </location>
</feature>
<gene>
    <name evidence="2" type="ORF">CPB84DRAFT_1848195</name>
</gene>
<name>A0A9P5TMQ0_GYMJU</name>
<protein>
    <submittedName>
        <fullName evidence="2">Uncharacterized protein</fullName>
    </submittedName>
</protein>
<dbReference type="Proteomes" id="UP000724874">
    <property type="component" value="Unassembled WGS sequence"/>
</dbReference>
<accession>A0A9P5TMQ0</accession>